<feature type="compositionally biased region" description="Polar residues" evidence="4">
    <location>
        <begin position="1540"/>
        <end position="1555"/>
    </location>
</feature>
<dbReference type="NCBIfam" id="NF012211">
    <property type="entry name" value="tand_rpt_95"/>
    <property type="match status" value="7"/>
</dbReference>
<accession>B8LCY7</accession>
<evidence type="ECO:0000256" key="4">
    <source>
        <dbReference type="SAM" id="MobiDB-lite"/>
    </source>
</evidence>
<feature type="domain" description="Carbohydrate-binding module family 96" evidence="5">
    <location>
        <begin position="2257"/>
        <end position="2406"/>
    </location>
</feature>
<proteinExistence type="predicted"/>
<evidence type="ECO:0000256" key="1">
    <source>
        <dbReference type="ARBA" id="ARBA00004613"/>
    </source>
</evidence>
<evidence type="ECO:0000259" key="5">
    <source>
        <dbReference type="Pfam" id="PF24517"/>
    </source>
</evidence>
<feature type="region of interest" description="Disordered" evidence="4">
    <location>
        <begin position="1540"/>
        <end position="1568"/>
    </location>
</feature>
<reference evidence="6 7" key="2">
    <citation type="journal article" date="2008" name="Nature">
        <title>The Phaeodactylum genome reveals the evolutionary history of diatom genomes.</title>
        <authorList>
            <person name="Bowler C."/>
            <person name="Allen A.E."/>
            <person name="Badger J.H."/>
            <person name="Grimwood J."/>
            <person name="Jabbari K."/>
            <person name="Kuo A."/>
            <person name="Maheswari U."/>
            <person name="Martens C."/>
            <person name="Maumus F."/>
            <person name="Otillar R.P."/>
            <person name="Rayko E."/>
            <person name="Salamov A."/>
            <person name="Vandepoele K."/>
            <person name="Beszteri B."/>
            <person name="Gruber A."/>
            <person name="Heijde M."/>
            <person name="Katinka M."/>
            <person name="Mock T."/>
            <person name="Valentin K."/>
            <person name="Verret F."/>
            <person name="Berges J.A."/>
            <person name="Brownlee C."/>
            <person name="Cadoret J.P."/>
            <person name="Chiovitti A."/>
            <person name="Choi C.J."/>
            <person name="Coesel S."/>
            <person name="De Martino A."/>
            <person name="Detter J.C."/>
            <person name="Durkin C."/>
            <person name="Falciatore A."/>
            <person name="Fournet J."/>
            <person name="Haruta M."/>
            <person name="Huysman M.J."/>
            <person name="Jenkins B.D."/>
            <person name="Jiroutova K."/>
            <person name="Jorgensen R.E."/>
            <person name="Joubert Y."/>
            <person name="Kaplan A."/>
            <person name="Kroger N."/>
            <person name="Kroth P.G."/>
            <person name="La Roche J."/>
            <person name="Lindquist E."/>
            <person name="Lommer M."/>
            <person name="Martin-Jezequel V."/>
            <person name="Lopez P.J."/>
            <person name="Lucas S."/>
            <person name="Mangogna M."/>
            <person name="McGinnis K."/>
            <person name="Medlin L.K."/>
            <person name="Montsant A."/>
            <person name="Oudot-Le Secq M.P."/>
            <person name="Napoli C."/>
            <person name="Obornik M."/>
            <person name="Parker M.S."/>
            <person name="Petit J.L."/>
            <person name="Porcel B.M."/>
            <person name="Poulsen N."/>
            <person name="Robison M."/>
            <person name="Rychlewski L."/>
            <person name="Rynearson T.A."/>
            <person name="Schmutz J."/>
            <person name="Shapiro H."/>
            <person name="Siaut M."/>
            <person name="Stanley M."/>
            <person name="Sussman M.R."/>
            <person name="Taylor A.R."/>
            <person name="Vardi A."/>
            <person name="von Dassow P."/>
            <person name="Vyverman W."/>
            <person name="Willis A."/>
            <person name="Wyrwicz L.S."/>
            <person name="Rokhsar D.S."/>
            <person name="Weissenbach J."/>
            <person name="Armbrust E.V."/>
            <person name="Green B.R."/>
            <person name="Van de Peer Y."/>
            <person name="Grigoriev I.V."/>
        </authorList>
    </citation>
    <scope>NUCLEOTIDE SEQUENCE [LARGE SCALE GENOMIC DNA]</scope>
    <source>
        <strain evidence="6 7">CCMP1335</strain>
    </source>
</reference>
<dbReference type="Proteomes" id="UP000001449">
    <property type="component" value="Unassembled WGS sequence"/>
</dbReference>
<dbReference type="Gene3D" id="2.60.40.2810">
    <property type="match status" value="5"/>
</dbReference>
<dbReference type="KEGG" id="tps:THAPSDRAFT_25449"/>
<evidence type="ECO:0000256" key="2">
    <source>
        <dbReference type="ARBA" id="ARBA00022525"/>
    </source>
</evidence>
<feature type="domain" description="Carbohydrate-binding module family 96" evidence="5">
    <location>
        <begin position="1874"/>
        <end position="2030"/>
    </location>
</feature>
<protein>
    <recommendedName>
        <fullName evidence="5">Carbohydrate-binding module family 96 domain-containing protein</fullName>
    </recommendedName>
</protein>
<gene>
    <name evidence="6" type="ORF">THAPSDRAFT_25449</name>
</gene>
<evidence type="ECO:0000313" key="6">
    <source>
        <dbReference type="EMBL" id="EED86715.1"/>
    </source>
</evidence>
<feature type="region of interest" description="Disordered" evidence="4">
    <location>
        <begin position="2223"/>
        <end position="2248"/>
    </location>
</feature>
<dbReference type="Pfam" id="PF24517">
    <property type="entry name" value="CBM96"/>
    <property type="match status" value="4"/>
</dbReference>
<dbReference type="GeneID" id="7446250"/>
<keyword evidence="2" id="KW-0964">Secreted</keyword>
<dbReference type="eggNOG" id="ENOG502S9XP">
    <property type="taxonomic scope" value="Eukaryota"/>
</dbReference>
<dbReference type="PANTHER" id="PTHR21113">
    <property type="entry name" value="AGAP001705-PA"/>
    <property type="match status" value="1"/>
</dbReference>
<keyword evidence="3" id="KW-0732">Signal</keyword>
<reference evidence="6 7" key="1">
    <citation type="journal article" date="2004" name="Science">
        <title>The genome of the diatom Thalassiosira pseudonana: ecology, evolution, and metabolism.</title>
        <authorList>
            <person name="Armbrust E.V."/>
            <person name="Berges J.A."/>
            <person name="Bowler C."/>
            <person name="Green B.R."/>
            <person name="Martinez D."/>
            <person name="Putnam N.H."/>
            <person name="Zhou S."/>
            <person name="Allen A.E."/>
            <person name="Apt K.E."/>
            <person name="Bechner M."/>
            <person name="Brzezinski M.A."/>
            <person name="Chaal B.K."/>
            <person name="Chiovitti A."/>
            <person name="Davis A.K."/>
            <person name="Demarest M.S."/>
            <person name="Detter J.C."/>
            <person name="Glavina T."/>
            <person name="Goodstein D."/>
            <person name="Hadi M.Z."/>
            <person name="Hellsten U."/>
            <person name="Hildebrand M."/>
            <person name="Jenkins B.D."/>
            <person name="Jurka J."/>
            <person name="Kapitonov V.V."/>
            <person name="Kroger N."/>
            <person name="Lau W.W."/>
            <person name="Lane T.W."/>
            <person name="Larimer F.W."/>
            <person name="Lippmeier J.C."/>
            <person name="Lucas S."/>
            <person name="Medina M."/>
            <person name="Montsant A."/>
            <person name="Obornik M."/>
            <person name="Parker M.S."/>
            <person name="Palenik B."/>
            <person name="Pazour G.J."/>
            <person name="Richardson P.M."/>
            <person name="Rynearson T.A."/>
            <person name="Saito M.A."/>
            <person name="Schwartz D.C."/>
            <person name="Thamatrakoln K."/>
            <person name="Valentin K."/>
            <person name="Vardi A."/>
            <person name="Wilkerson F.P."/>
            <person name="Rokhsar D.S."/>
        </authorList>
    </citation>
    <scope>NUCLEOTIDE SEQUENCE [LARGE SCALE GENOMIC DNA]</scope>
    <source>
        <strain evidence="6 7">CCMP1335</strain>
    </source>
</reference>
<dbReference type="HOGENOM" id="CLU_229129_0_0_1"/>
<dbReference type="InParanoid" id="B8LCY7"/>
<dbReference type="PaxDb" id="35128-Thaps25449"/>
<dbReference type="Pfam" id="PF17963">
    <property type="entry name" value="Big_9"/>
    <property type="match status" value="12"/>
</dbReference>
<dbReference type="NCBIfam" id="NF033679">
    <property type="entry name" value="DNRLRE_dom"/>
    <property type="match status" value="4"/>
</dbReference>
<dbReference type="RefSeq" id="XP_002296987.1">
    <property type="nucleotide sequence ID" value="XM_002296951.1"/>
</dbReference>
<dbReference type="PANTHER" id="PTHR21113:SF4">
    <property type="entry name" value="CHITIN-BINDING TYPE-4 DOMAIN-CONTAINING PROTEIN"/>
    <property type="match status" value="1"/>
</dbReference>
<keyword evidence="7" id="KW-1185">Reference proteome</keyword>
<evidence type="ECO:0000313" key="7">
    <source>
        <dbReference type="Proteomes" id="UP000001449"/>
    </source>
</evidence>
<organism evidence="6 7">
    <name type="scientific">Thalassiosira pseudonana</name>
    <name type="common">Marine diatom</name>
    <name type="synonym">Cyclotella nana</name>
    <dbReference type="NCBI Taxonomy" id="35128"/>
    <lineage>
        <taxon>Eukaryota</taxon>
        <taxon>Sar</taxon>
        <taxon>Stramenopiles</taxon>
        <taxon>Ochrophyta</taxon>
        <taxon>Bacillariophyta</taxon>
        <taxon>Coscinodiscophyceae</taxon>
        <taxon>Thalassiosirophycidae</taxon>
        <taxon>Thalassiosirales</taxon>
        <taxon>Thalassiosiraceae</taxon>
        <taxon>Thalassiosira</taxon>
    </lineage>
</organism>
<evidence type="ECO:0000256" key="3">
    <source>
        <dbReference type="ARBA" id="ARBA00022729"/>
    </source>
</evidence>
<dbReference type="EMBL" id="DS999419">
    <property type="protein sequence ID" value="EED86715.1"/>
    <property type="molecule type" value="Genomic_DNA"/>
</dbReference>
<dbReference type="OMA" id="IEWGEIP"/>
<feature type="domain" description="Carbohydrate-binding module family 96" evidence="5">
    <location>
        <begin position="1683"/>
        <end position="1836"/>
    </location>
</feature>
<name>B8LCY7_THAPS</name>
<feature type="region of interest" description="Disordered" evidence="4">
    <location>
        <begin position="1228"/>
        <end position="1256"/>
    </location>
</feature>
<comment type="subcellular location">
    <subcellularLocation>
        <location evidence="1">Secreted</location>
    </subcellularLocation>
</comment>
<feature type="domain" description="Carbohydrate-binding module family 96" evidence="5">
    <location>
        <begin position="2072"/>
        <end position="2219"/>
    </location>
</feature>
<sequence length="2419" mass="261151">MRLSYASFYATTILSSVSSLGYLKLPRSRNLVAYEDPEPETTPQGLDRGGILAQCGIVEQSRNYDNPRNVFLDPMPINIQAVYDQEAEITIEVSLISSNGGHFQFSLCSIEWGEIPTEECFKAHPLEFVKDNLYGAFEDPNYPERIYVPDGDVEGRVSDTSGFKGDKQLFSYQMNLPCGMTGDLVLLQWYFVTAQDCYHEGYLDYDFPASWGDVFEEKIEKCPSPLPPSGDGLPLQYWNCAEIQVLKNPTESPAFSSVIPTGSPIVRGSAPFADCDELCLIPIQSTDCDAIVETTSLPECRADDGETINVGELCLGSGECHTSSSLDNCSDFDVYMRVQSCAKDDEVTTPENVAIAIPVLDNDVDTVGEGLTIAEWTEPQHGTVDVVEGELVYEPEEGYSGLDDFIYYVIDGSGFLSDAKVDLTVTPVNSAPIANDDEATTQMGTNANIPVLDNDTNDDRDKLEIDSVTQPDNGVSGIRPDGTIVYKPDADFFGKDEFTYKACNSEDQCDEATVTVTVLPSENEPPIAEDDSVIISEGLDPGPAIPVLSNDEDPDGDKLVVESVELPDNGKTEISPDGQHVIYTPNPDFNGEDQFEYTTCDDGGLCDTAQVTVSVEPGVENPNAFPDRESTNEDETIVVDVAENDLSPDDRPLVVTDITSQTENGKCTITSDGKVEYSPTDGFVGQDGCVYQICVEDTDACDEGELVVVVMEAPKSPPVAVDDPVTTDHETPITIDPTENDLNPGGGPLVVQNVTHGENGSCDLNEDGTVLYTPDSDATSSAYKNICLYTVCNDDSLCDEGAIIVSVAETNKPPDSNDDIVSTPQDTPVIVDVLDNDSDPDEDGLSISSVDQPLHGECKVVDDKVQYTPAEGYVGSDVCPYVACDSSGLCSSSNVVIEVEELQDAQTDIPTVQPSFRPSKPAPPLRPLAVDDIIATPKEEAVLIEPLENDRSPSGSPITLDEVSDGEHGTCEVVGGTMVEYTPENGYVGSDSCTYKICTSNNQCDEAEILISVTGSPNQTPNAEDDIASTSQNTPLIVDVIANDSDPDDDPLTIASVDPPLNGKCDIVNNQIQYSPDEDFVGGDVCAYVVCDEEDSCASANVVIDVEETSAEPSPTPTLQPTKQPFVPTPPFAVDDVVSTPQGKPLDIDPLDNDISPSGIPLVLEDVTNGLNGKCVIIDNKVQYTSNEEFVGEDSCIYTVCNQEDLELCDEAEIIIYVEEVETVDPPLAEDDTVSTPQDVPITIDPTDNDNSPTGGPLVVEEVSNGEHGRCDIVGNQKVQYLPDDGFFGVDSCSYTTCYKNDSELCDEAVIFIEVEEAETEATALSPTNEPSLLPVIPMPLLIPSAVDDTVSTPKDEPIVVDVIGNDSSPEDEPLIVTSIPSQAGNGVCGVTSDNKVEYSPEDGFVGEDSCKYEVCIDVDSCDTAQVIIEVEAPPTFMPTDEEEMDNSRPYAFDDYATTPQDKSVAINILENDFDMNGDDLTVISTTAPANGGRVEINPDGTVSFIPDAGFSGSDSFDYIITDGNGGTDTATVVVDVTKPITNSPSRQPSTNSPSRQPITRQPITPRPIVLPPPKCEELCFEPLASDECPSCHPSILPSCSNQLEVGDLCESEGECGLSNNLNNCEGIWDVYRLVNCISNSPSIVPLYDVPTTARPTQLHTPPPIPSEVAQVPNVCTIRDGETITYEAVDDAYVSSRDENRLYNTETIMVDDAPKVDGLIRWKLSEDICECVTITKVTLRLYVLDPSPQGGYVHITNPNWSEESVTWYNANDSSGPPLANIGKVYNESWIDVDVTGLISTTDDYVSIKIESCAKNMVQYASKEFMQGHFAPQLVVEFGPPSVGLISSDVGISLSDHGCSKSLRGMDTSLVFVEKAVADATIKQQSGSESFGSEQLLEISSSPCQDMHALIEFDIGLFAGDVDYAALLIFVQDSGNSQGATFVQNNAMNWSEDSVTWQAAPEYEKVIGSLSKVDSGRWYEVDVTSAMKSMPSDSFSIRIVPSTVSSSSCEDQQLSFYSREHSSGQGPQLIIVPKDGLLSLTMSPEYAQAKAELPLVTVTKFEPADDTPTENIITPTDDASISYRNSQSNYGKEPELFVDGNPQEAALMKFDISSLDTATMTSATLKVYAIDGSMSGGRFHVIDGVDWDEDTITWGNSPSSNTLAAELTRVTEDGWYQVDLTDALKDVVGDSVTILIDSEHSNRLVYSSKEGEYPPMLVLTGVDGPGVGSVGRKPKKPRKDRLSSSSCQNTLHDDSLSYLPHDDAVIKEADGDKNFSRRPNLNVVYEVAARVDALVKFAFGCTFKDSSISKATLKLYCKDGSPKGGKLVSVAGSWSKENVTWNTAPITSTGFSAELGRTWKGERMEVDVTEAFASLGDELTFRIEGLNDNYAVYGSSEDVAFAPVLEVFFEKGVDVDRRRG</sequence>
<dbReference type="InterPro" id="IPR055372">
    <property type="entry name" value="CBM96"/>
</dbReference>
<feature type="region of interest" description="Disordered" evidence="4">
    <location>
        <begin position="948"/>
        <end position="967"/>
    </location>
</feature>
<dbReference type="GO" id="GO:0005576">
    <property type="term" value="C:extracellular region"/>
    <property type="evidence" value="ECO:0007669"/>
    <property type="project" value="UniProtKB-SubCell"/>
</dbReference>
<dbReference type="Gene3D" id="2.60.40.3440">
    <property type="match status" value="5"/>
</dbReference>